<dbReference type="CTD" id="9801638"/>
<dbReference type="PANTHER" id="PTHR46891:SF9">
    <property type="entry name" value="SERPENTINE RECEPTOR, CLASS H-RELATED"/>
    <property type="match status" value="1"/>
</dbReference>
<evidence type="ECO:0008006" key="4">
    <source>
        <dbReference type="Google" id="ProtNLM"/>
    </source>
</evidence>
<keyword evidence="1" id="KW-1133">Transmembrane helix</keyword>
<dbReference type="GeneID" id="9801638"/>
<evidence type="ECO:0000313" key="3">
    <source>
        <dbReference type="Proteomes" id="UP000483820"/>
    </source>
</evidence>
<dbReference type="PANTHER" id="PTHR46891">
    <property type="entry name" value="SERPENTINE RECEPTOR, CLASS H-RELATED"/>
    <property type="match status" value="1"/>
</dbReference>
<comment type="caution">
    <text evidence="2">The sequence shown here is derived from an EMBL/GenBank/DDBJ whole genome shotgun (WGS) entry which is preliminary data.</text>
</comment>
<dbReference type="AlphaFoldDB" id="A0A6A5GEV0"/>
<accession>A0A6A5GEV0</accession>
<keyword evidence="1" id="KW-0472">Membrane</keyword>
<reference evidence="2 3" key="1">
    <citation type="submission" date="2019-12" db="EMBL/GenBank/DDBJ databases">
        <title>Chromosome-level assembly of the Caenorhabditis remanei genome.</title>
        <authorList>
            <person name="Teterina A.A."/>
            <person name="Willis J.H."/>
            <person name="Phillips P.C."/>
        </authorList>
    </citation>
    <scope>NUCLEOTIDE SEQUENCE [LARGE SCALE GENOMIC DNA]</scope>
    <source>
        <strain evidence="2 3">PX506</strain>
        <tissue evidence="2">Whole organism</tissue>
    </source>
</reference>
<keyword evidence="1" id="KW-0812">Transmembrane</keyword>
<feature type="transmembrane region" description="Helical" evidence="1">
    <location>
        <begin position="236"/>
        <end position="265"/>
    </location>
</feature>
<dbReference type="InterPro" id="IPR019422">
    <property type="entry name" value="7TM_GPCR_serpentine_rcpt_Srh"/>
</dbReference>
<dbReference type="EMBL" id="WUAV01000005">
    <property type="protein sequence ID" value="KAF1753193.1"/>
    <property type="molecule type" value="Genomic_DNA"/>
</dbReference>
<feature type="transmembrane region" description="Helical" evidence="1">
    <location>
        <begin position="277"/>
        <end position="294"/>
    </location>
</feature>
<gene>
    <name evidence="2" type="ORF">GCK72_019749</name>
</gene>
<feature type="transmembrane region" description="Helical" evidence="1">
    <location>
        <begin position="133"/>
        <end position="153"/>
    </location>
</feature>
<proteinExistence type="predicted"/>
<feature type="transmembrane region" description="Helical" evidence="1">
    <location>
        <begin position="48"/>
        <end position="71"/>
    </location>
</feature>
<dbReference type="Pfam" id="PF10318">
    <property type="entry name" value="7TM_GPCR_Srh"/>
    <property type="match status" value="1"/>
</dbReference>
<organism evidence="2 3">
    <name type="scientific">Caenorhabditis remanei</name>
    <name type="common">Caenorhabditis vulgaris</name>
    <dbReference type="NCBI Taxonomy" id="31234"/>
    <lineage>
        <taxon>Eukaryota</taxon>
        <taxon>Metazoa</taxon>
        <taxon>Ecdysozoa</taxon>
        <taxon>Nematoda</taxon>
        <taxon>Chromadorea</taxon>
        <taxon>Rhabditida</taxon>
        <taxon>Rhabditina</taxon>
        <taxon>Rhabditomorpha</taxon>
        <taxon>Rhabditoidea</taxon>
        <taxon>Rhabditidae</taxon>
        <taxon>Peloderinae</taxon>
        <taxon>Caenorhabditis</taxon>
    </lineage>
</organism>
<feature type="transmembrane region" description="Helical" evidence="1">
    <location>
        <begin position="15"/>
        <end position="36"/>
    </location>
</feature>
<dbReference type="Proteomes" id="UP000483820">
    <property type="component" value="Chromosome V"/>
</dbReference>
<dbReference type="KEGG" id="crq:GCK72_019749"/>
<evidence type="ECO:0000256" key="1">
    <source>
        <dbReference type="SAM" id="Phobius"/>
    </source>
</evidence>
<feature type="transmembrane region" description="Helical" evidence="1">
    <location>
        <begin position="191"/>
        <end position="215"/>
    </location>
</feature>
<sequence>MNVSLLASPQFYSKTLYVIGFLSLPIHILGGYCILFQTPESMKSVKSNLLNMYFWTTLLDVYLNLLTQPFLCPPPIDGFAMGLLSRVGINLPLHIYSGITIVALVAVSVVSIFENRFYLLWAKGTWWKFVRYLILIGDYIIAVLFFVPSILGIPEQETARKELFEMYPHIQAFDSPENRIFIVDLRKDNVYMIRTACTITYIVGQGAIFVILLQYNIIRAIKGMTISKSTANMQRAFLRALYLQVAIPFFIMVVPQIIIVFFGIFIEIQQETMNVSWIVTSTHGALATATMLYVQKPYRKFLKSKLSCSQRVEQFVSATTGVKSVL</sequence>
<evidence type="ECO:0000313" key="2">
    <source>
        <dbReference type="EMBL" id="KAF1753193.1"/>
    </source>
</evidence>
<dbReference type="RefSeq" id="XP_003098621.2">
    <property type="nucleotide sequence ID" value="XM_003098573.2"/>
</dbReference>
<feature type="transmembrane region" description="Helical" evidence="1">
    <location>
        <begin position="91"/>
        <end position="113"/>
    </location>
</feature>
<name>A0A6A5GEV0_CAERE</name>
<protein>
    <recommendedName>
        <fullName evidence="4">Serpentine Receptor, class H</fullName>
    </recommendedName>
</protein>